<dbReference type="EMBL" id="WNXQ01000016">
    <property type="protein sequence ID" value="MWB79844.1"/>
    <property type="molecule type" value="Genomic_DNA"/>
</dbReference>
<dbReference type="Pfam" id="PF05621">
    <property type="entry name" value="TniB"/>
    <property type="match status" value="1"/>
</dbReference>
<name>A0A844WA52_9RHOB</name>
<proteinExistence type="predicted"/>
<reference evidence="2 3" key="1">
    <citation type="submission" date="2019-11" db="EMBL/GenBank/DDBJ databases">
        <title>Pseudooceanicola pacifica sp. nov., isolated from deep-sea sediment of the Pacific Ocean.</title>
        <authorList>
            <person name="Lyu L."/>
        </authorList>
    </citation>
    <scope>NUCLEOTIDE SEQUENCE [LARGE SCALE GENOMIC DNA]</scope>
    <source>
        <strain evidence="2 3">216_PA32_1</strain>
    </source>
</reference>
<sequence>MRSFLKMTWCFGGAAMVDYEAQMRVAKALRELDDIFVENDIFHRVSQEFGLKLATLLLDIEEGRPRRGKASGLVVLGPSGSGKTTAVERCIFSHPMLRPPSTQRRGVERIRQVDVCALKTPSPATLKSLGHEILVKLGYVDKSDALSLRGKPAHEIWHQVRNLLQKCRVKVLFIDEMQDLASTGARGATQEVINTLKSLLQDPDWPVCVVLAGTPELRHLVDQDLQLKNRVTTLSCRPLTTEVDKGTVVAIVSRYAEEVGLEVHPDLRKISFIRRLLHASAGHFGKTVQEISGAQSEALQRGVDEVKIEHFAAAFRNKYDRVDAANPYLAEDFRQIRKLGESAETDETE</sequence>
<dbReference type="AlphaFoldDB" id="A0A844WA52"/>
<keyword evidence="3" id="KW-1185">Reference proteome</keyword>
<evidence type="ECO:0000259" key="1">
    <source>
        <dbReference type="SMART" id="SM00382"/>
    </source>
</evidence>
<protein>
    <submittedName>
        <fullName evidence="2">AAA family ATPase</fullName>
    </submittedName>
</protein>
<feature type="domain" description="AAA+ ATPase" evidence="1">
    <location>
        <begin position="69"/>
        <end position="231"/>
    </location>
</feature>
<dbReference type="InterPro" id="IPR003593">
    <property type="entry name" value="AAA+_ATPase"/>
</dbReference>
<evidence type="ECO:0000313" key="2">
    <source>
        <dbReference type="EMBL" id="MWB79844.1"/>
    </source>
</evidence>
<dbReference type="Proteomes" id="UP000443843">
    <property type="component" value="Unassembled WGS sequence"/>
</dbReference>
<dbReference type="InterPro" id="IPR027417">
    <property type="entry name" value="P-loop_NTPase"/>
</dbReference>
<evidence type="ECO:0000313" key="3">
    <source>
        <dbReference type="Proteomes" id="UP000443843"/>
    </source>
</evidence>
<organism evidence="2 3">
    <name type="scientific">Pseudooceanicola pacificus</name>
    <dbReference type="NCBI Taxonomy" id="2676438"/>
    <lineage>
        <taxon>Bacteria</taxon>
        <taxon>Pseudomonadati</taxon>
        <taxon>Pseudomonadota</taxon>
        <taxon>Alphaproteobacteria</taxon>
        <taxon>Rhodobacterales</taxon>
        <taxon>Paracoccaceae</taxon>
        <taxon>Pseudooceanicola</taxon>
    </lineage>
</organism>
<dbReference type="SMART" id="SM00382">
    <property type="entry name" value="AAA"/>
    <property type="match status" value="1"/>
</dbReference>
<gene>
    <name evidence="2" type="ORF">GLS40_17580</name>
</gene>
<dbReference type="CDD" id="cd00009">
    <property type="entry name" value="AAA"/>
    <property type="match status" value="1"/>
</dbReference>
<dbReference type="Gene3D" id="3.40.50.300">
    <property type="entry name" value="P-loop containing nucleotide triphosphate hydrolases"/>
    <property type="match status" value="1"/>
</dbReference>
<accession>A0A844WA52</accession>
<dbReference type="InterPro" id="IPR008868">
    <property type="entry name" value="TniB"/>
</dbReference>
<comment type="caution">
    <text evidence="2">The sequence shown here is derived from an EMBL/GenBank/DDBJ whole genome shotgun (WGS) entry which is preliminary data.</text>
</comment>
<dbReference type="SUPFAM" id="SSF52540">
    <property type="entry name" value="P-loop containing nucleoside triphosphate hydrolases"/>
    <property type="match status" value="1"/>
</dbReference>